<dbReference type="Proteomes" id="UP000664632">
    <property type="component" value="Unassembled WGS sequence"/>
</dbReference>
<accession>A0ABS3H1W1</accession>
<keyword evidence="2" id="KW-1185">Reference proteome</keyword>
<protein>
    <submittedName>
        <fullName evidence="1">Uncharacterized protein</fullName>
    </submittedName>
</protein>
<proteinExistence type="predicted"/>
<gene>
    <name evidence="1" type="ORF">JZO69_14270</name>
</gene>
<evidence type="ECO:0000313" key="1">
    <source>
        <dbReference type="EMBL" id="MBO0441529.1"/>
    </source>
</evidence>
<dbReference type="EMBL" id="JAFLWD010000037">
    <property type="protein sequence ID" value="MBO0441529.1"/>
    <property type="molecule type" value="Genomic_DNA"/>
</dbReference>
<comment type="caution">
    <text evidence="1">The sequence shown here is derived from an EMBL/GenBank/DDBJ whole genome shotgun (WGS) entry which is preliminary data.</text>
</comment>
<reference evidence="1 2" key="1">
    <citation type="submission" date="2021-03" db="EMBL/GenBank/DDBJ databases">
        <title>Enterococcal diversity collection.</title>
        <authorList>
            <person name="Gilmore M.S."/>
            <person name="Schwartzman J."/>
            <person name="Van Tyne D."/>
            <person name="Martin M."/>
            <person name="Earl A.M."/>
            <person name="Manson A.L."/>
            <person name="Straub T."/>
            <person name="Salamzade R."/>
            <person name="Saavedra J."/>
            <person name="Lebreton F."/>
            <person name="Prichula J."/>
            <person name="Schaufler K."/>
            <person name="Gaca A."/>
            <person name="Sgardioli B."/>
            <person name="Wagenaar J."/>
            <person name="Strong T."/>
        </authorList>
    </citation>
    <scope>NUCLEOTIDE SEQUENCE [LARGE SCALE GENOMIC DNA]</scope>
    <source>
        <strain evidence="1 2">DIV0869a</strain>
    </source>
</reference>
<organism evidence="1 2">
    <name type="scientific">Candidatus Enterococcus ikei</name>
    <dbReference type="NCBI Taxonomy" id="2815326"/>
    <lineage>
        <taxon>Bacteria</taxon>
        <taxon>Bacillati</taxon>
        <taxon>Bacillota</taxon>
        <taxon>Bacilli</taxon>
        <taxon>Lactobacillales</taxon>
        <taxon>Enterococcaceae</taxon>
        <taxon>Enterococcus</taxon>
    </lineage>
</organism>
<sequence length="99" mass="11031">MSYKYYYFESPYKAWVIATAPDEAVVAYQTIVSDIQDGVSFSEVTSSQFLDSFASTATDDIPTIERGMKNAAITIRECLFELASENKTAKILAVDRLLV</sequence>
<dbReference type="RefSeq" id="WP_207113505.1">
    <property type="nucleotide sequence ID" value="NZ_JAFLWD010000037.1"/>
</dbReference>
<name>A0ABS3H1W1_9ENTE</name>
<evidence type="ECO:0000313" key="2">
    <source>
        <dbReference type="Proteomes" id="UP000664632"/>
    </source>
</evidence>